<evidence type="ECO:0000313" key="7">
    <source>
        <dbReference type="RefSeq" id="XP_030638280.1"/>
    </source>
</evidence>
<organism evidence="6 7">
    <name type="scientific">Chanos chanos</name>
    <name type="common">Milkfish</name>
    <name type="synonym">Mugil chanos</name>
    <dbReference type="NCBI Taxonomy" id="29144"/>
    <lineage>
        <taxon>Eukaryota</taxon>
        <taxon>Metazoa</taxon>
        <taxon>Chordata</taxon>
        <taxon>Craniata</taxon>
        <taxon>Vertebrata</taxon>
        <taxon>Euteleostomi</taxon>
        <taxon>Actinopterygii</taxon>
        <taxon>Neopterygii</taxon>
        <taxon>Teleostei</taxon>
        <taxon>Ostariophysi</taxon>
        <taxon>Gonorynchiformes</taxon>
        <taxon>Chanidae</taxon>
        <taxon>Chanos</taxon>
    </lineage>
</organism>
<proteinExistence type="inferred from homology"/>
<dbReference type="GO" id="GO:0008289">
    <property type="term" value="F:lipid binding"/>
    <property type="evidence" value="ECO:0007669"/>
    <property type="project" value="UniProtKB-KW"/>
</dbReference>
<comment type="subcellular location">
    <subcellularLocation>
        <location evidence="1">Cytoplasm</location>
    </subcellularLocation>
</comment>
<dbReference type="Gene3D" id="2.40.128.20">
    <property type="match status" value="1"/>
</dbReference>
<keyword evidence="6" id="KW-1185">Reference proteome</keyword>
<gene>
    <name evidence="7" type="primary">LOC115818920</name>
</gene>
<sequence length="131" mass="14550">MSFAGKYQTETQEGYDEFCKLLGIPDDIIEKGRDYKLVTEVTQNGDEFAWTVHYPANHSVTNKFVLGKESDMETIGGKKFKATVTMEGGKLTTRFPNYHHTSEISGGKLIEISTATSAKGPVVLKRVSKKI</sequence>
<evidence type="ECO:0000256" key="4">
    <source>
        <dbReference type="ARBA" id="ARBA00022490"/>
    </source>
</evidence>
<comment type="similarity">
    <text evidence="2">Belongs to the calycin superfamily. Fatty-acid binding protein (FABP) family.</text>
</comment>
<evidence type="ECO:0000256" key="5">
    <source>
        <dbReference type="ARBA" id="ARBA00023121"/>
    </source>
</evidence>
<dbReference type="FunCoup" id="A0A6J2VZ03">
    <property type="interactions" value="779"/>
</dbReference>
<dbReference type="InterPro" id="IPR000463">
    <property type="entry name" value="Fatty_acid-bd"/>
</dbReference>
<dbReference type="InParanoid" id="A0A6J2VZ03"/>
<evidence type="ECO:0000256" key="3">
    <source>
        <dbReference type="ARBA" id="ARBA00022448"/>
    </source>
</evidence>
<keyword evidence="5" id="KW-0446">Lipid-binding</keyword>
<dbReference type="PRINTS" id="PR00178">
    <property type="entry name" value="FATTYACIDBP"/>
</dbReference>
<accession>A0A6J2VZ03</accession>
<dbReference type="OrthoDB" id="10016075at2759"/>
<name>A0A6J2VZ03_CHACN</name>
<dbReference type="InterPro" id="IPR012674">
    <property type="entry name" value="Calycin"/>
</dbReference>
<dbReference type="SUPFAM" id="SSF50814">
    <property type="entry name" value="Lipocalins"/>
    <property type="match status" value="1"/>
</dbReference>
<dbReference type="FunFam" id="2.40.128.20:FF:000006">
    <property type="entry name" value="Fatty acid-binding protein, liver"/>
    <property type="match status" value="1"/>
</dbReference>
<dbReference type="Pfam" id="PF14651">
    <property type="entry name" value="Lipocalin_7"/>
    <property type="match status" value="1"/>
</dbReference>
<evidence type="ECO:0000256" key="2">
    <source>
        <dbReference type="ARBA" id="ARBA00008390"/>
    </source>
</evidence>
<dbReference type="PANTHER" id="PTHR11955">
    <property type="entry name" value="FATTY ACID BINDING PROTEIN"/>
    <property type="match status" value="1"/>
</dbReference>
<dbReference type="InterPro" id="IPR031259">
    <property type="entry name" value="ILBP"/>
</dbReference>
<keyword evidence="4" id="KW-0963">Cytoplasm</keyword>
<keyword evidence="3" id="KW-0813">Transport</keyword>
<dbReference type="Proteomes" id="UP000504632">
    <property type="component" value="Chromosome 8"/>
</dbReference>
<dbReference type="AlphaFoldDB" id="A0A6J2VZ03"/>
<reference evidence="7" key="1">
    <citation type="submission" date="2025-08" db="UniProtKB">
        <authorList>
            <consortium name="RefSeq"/>
        </authorList>
    </citation>
    <scope>IDENTIFICATION</scope>
</reference>
<dbReference type="RefSeq" id="XP_030638280.1">
    <property type="nucleotide sequence ID" value="XM_030782420.1"/>
</dbReference>
<dbReference type="GO" id="GO:0005737">
    <property type="term" value="C:cytoplasm"/>
    <property type="evidence" value="ECO:0007669"/>
    <property type="project" value="UniProtKB-SubCell"/>
</dbReference>
<evidence type="ECO:0000313" key="6">
    <source>
        <dbReference type="Proteomes" id="UP000504632"/>
    </source>
</evidence>
<dbReference type="GeneID" id="115818920"/>
<protein>
    <submittedName>
        <fullName evidence="7">Gastrotropin-like</fullName>
    </submittedName>
</protein>
<evidence type="ECO:0000256" key="1">
    <source>
        <dbReference type="ARBA" id="ARBA00004496"/>
    </source>
</evidence>